<name>M1EP11_MUSPF</name>
<feature type="non-terminal residue" evidence="1">
    <location>
        <position position="1"/>
    </location>
</feature>
<reference evidence="1" key="1">
    <citation type="journal article" date="2013" name="J. Virol.">
        <title>Sequencing, annotation, and characterization of the influenza ferret infectome.</title>
        <authorList>
            <person name="Leon A.J."/>
            <person name="Banner D."/>
            <person name="Xu L."/>
            <person name="Ran L."/>
            <person name="Peng Z."/>
            <person name="Yi K."/>
            <person name="Chen C."/>
            <person name="Xu F."/>
            <person name="Huang J."/>
            <person name="Zhao Z."/>
            <person name="Lin Z."/>
            <person name="Huang S.H."/>
            <person name="Fang Y."/>
            <person name="Kelvin A.A."/>
            <person name="Ross T.M."/>
            <person name="Farooqui A."/>
            <person name="Kelvin D.J."/>
        </authorList>
    </citation>
    <scope>NUCLEOTIDE SEQUENCE</scope>
    <source>
        <tissue evidence="1">Lungs</tissue>
    </source>
</reference>
<sequence length="69" mass="7773">AAGKPFWSREENGAANLVRSAGPAPGREKVHLVSGNLNLCRRSLALNRRLLPPWAAFQKQSYFLKGWRR</sequence>
<evidence type="ECO:0000313" key="1">
    <source>
        <dbReference type="EMBL" id="AER98354.1"/>
    </source>
</evidence>
<organism evidence="1">
    <name type="scientific">Mustela putorius furo</name>
    <name type="common">European domestic ferret</name>
    <name type="synonym">Mustela furo</name>
    <dbReference type="NCBI Taxonomy" id="9669"/>
    <lineage>
        <taxon>Eukaryota</taxon>
        <taxon>Metazoa</taxon>
        <taxon>Chordata</taxon>
        <taxon>Craniata</taxon>
        <taxon>Vertebrata</taxon>
        <taxon>Euteleostomi</taxon>
        <taxon>Mammalia</taxon>
        <taxon>Eutheria</taxon>
        <taxon>Laurasiatheria</taxon>
        <taxon>Carnivora</taxon>
        <taxon>Caniformia</taxon>
        <taxon>Musteloidea</taxon>
        <taxon>Mustelidae</taxon>
        <taxon>Mustelinae</taxon>
        <taxon>Mustela</taxon>
    </lineage>
</organism>
<feature type="non-terminal residue" evidence="1">
    <location>
        <position position="69"/>
    </location>
</feature>
<dbReference type="EMBL" id="JP009757">
    <property type="protein sequence ID" value="AER98354.1"/>
    <property type="molecule type" value="mRNA"/>
</dbReference>
<dbReference type="AlphaFoldDB" id="M1EP11"/>
<accession>M1EP11</accession>
<protein>
    <submittedName>
        <fullName evidence="1">Family with sequence similarity 84, member A</fullName>
    </submittedName>
</protein>
<proteinExistence type="evidence at transcript level"/>